<dbReference type="InterPro" id="IPR029044">
    <property type="entry name" value="Nucleotide-diphossugar_trans"/>
</dbReference>
<evidence type="ECO:0008006" key="7">
    <source>
        <dbReference type="Google" id="ProtNLM"/>
    </source>
</evidence>
<dbReference type="Gene3D" id="3.90.550.10">
    <property type="entry name" value="Spore Coat Polysaccharide Biosynthesis Protein SpsA, Chain A"/>
    <property type="match status" value="1"/>
</dbReference>
<dbReference type="Proteomes" id="UP001324427">
    <property type="component" value="Unassembled WGS sequence"/>
</dbReference>
<sequence length="713" mass="78864">MASWTSPCGTYRDTSPTLPLTPLSPGALPQWLRSKSPRSGILSNIRLKTVCVVLVCLLLGWMVTSTLGPSDELTLGFDGESYDAASGGVMSDPSGFGLQLDEEREGIIGTGDGHGRYGDDDDAIEKEPSVSGALSELHHAVSDKLQSWNPYRVGSSSQLHSGSRVDSTAGTKGRKKPANATAEASMGEAIMEGIKEEDRLGARTRIGKCTILFNGNSFWERAIRTHEQHDKIHGYRLHVLRQSLLDDVWSKPAYILSLLLRELGKPESDRLEWLFWVDADTIILNPYIPIETFLPPPGSEFDDVHLMYSNDWNGLNNGVFPVRVNQWSVQLFSAIVAFRYYRPEDPLVFRDQSAMNTLMQEPKFARNIVNAPQRWFNAYQGEHNETLQPYQIRRGDLLVHFAGVPNREERMGYWLDRAEQHLDDWEIPVKSTSYPQEGKDFWAAERDARKNHNANLAETRLKATTLLGKTDQRLNEYADRLTTEQLVYINQQKEALKKVVEDEKWQEDVSKVTAASKELETASEPLTSAISSAHKLLLNAAHEAIFAGEKDLFDGGFDSGVSDPDLQKISETVKKLKNLVMSPQDFWDRNDITVATNAVTEARATVQEKASAAQEAAAQVGQEQVERAKALEEARKMVQAEADHADQLAAGDGVLPAALLNQVVTVTPQAAAVSIAVATVTGVVLTVTPEPVIVWTTATVVQEHATHQTATAE</sequence>
<accession>A0AAV9J459</accession>
<dbReference type="SUPFAM" id="SSF53448">
    <property type="entry name" value="Nucleotide-diphospho-sugar transferases"/>
    <property type="match status" value="1"/>
</dbReference>
<comment type="caution">
    <text evidence="5">The sequence shown here is derived from an EMBL/GenBank/DDBJ whole genome shotgun (WGS) entry which is preliminary data.</text>
</comment>
<evidence type="ECO:0000256" key="4">
    <source>
        <dbReference type="SAM" id="MobiDB-lite"/>
    </source>
</evidence>
<keyword evidence="6" id="KW-1185">Reference proteome</keyword>
<dbReference type="InterPro" id="IPR029048">
    <property type="entry name" value="HSP70_C_sf"/>
</dbReference>
<gene>
    <name evidence="5" type="ORF">LTR36_010917</name>
</gene>
<organism evidence="5 6">
    <name type="scientific">Oleoguttula mirabilis</name>
    <dbReference type="NCBI Taxonomy" id="1507867"/>
    <lineage>
        <taxon>Eukaryota</taxon>
        <taxon>Fungi</taxon>
        <taxon>Dikarya</taxon>
        <taxon>Ascomycota</taxon>
        <taxon>Pezizomycotina</taxon>
        <taxon>Dothideomycetes</taxon>
        <taxon>Dothideomycetidae</taxon>
        <taxon>Mycosphaerellales</taxon>
        <taxon>Teratosphaeriaceae</taxon>
        <taxon>Oleoguttula</taxon>
    </lineage>
</organism>
<dbReference type="SUPFAM" id="SSF100934">
    <property type="entry name" value="Heat shock protein 70kD (HSP70), C-terminal subdomain"/>
    <property type="match status" value="1"/>
</dbReference>
<evidence type="ECO:0000313" key="5">
    <source>
        <dbReference type="EMBL" id="KAK4539481.1"/>
    </source>
</evidence>
<dbReference type="Gene3D" id="1.20.1270.10">
    <property type="match status" value="1"/>
</dbReference>
<comment type="similarity">
    <text evidence="1">Belongs to the glycosyltransferase 34 family.</text>
</comment>
<feature type="compositionally biased region" description="Polar residues" evidence="4">
    <location>
        <begin position="152"/>
        <end position="170"/>
    </location>
</feature>
<dbReference type="Pfam" id="PF05637">
    <property type="entry name" value="Glyco_transf_34"/>
    <property type="match status" value="1"/>
</dbReference>
<keyword evidence="2" id="KW-0328">Glycosyltransferase</keyword>
<dbReference type="AlphaFoldDB" id="A0AAV9J459"/>
<evidence type="ECO:0000256" key="3">
    <source>
        <dbReference type="ARBA" id="ARBA00022679"/>
    </source>
</evidence>
<dbReference type="GO" id="GO:0006487">
    <property type="term" value="P:protein N-linked glycosylation"/>
    <property type="evidence" value="ECO:0007669"/>
    <property type="project" value="TreeGrafter"/>
</dbReference>
<reference evidence="5 6" key="1">
    <citation type="submission" date="2021-11" db="EMBL/GenBank/DDBJ databases">
        <title>Black yeast isolated from Biological Soil Crust.</title>
        <authorList>
            <person name="Kurbessoian T."/>
        </authorList>
    </citation>
    <scope>NUCLEOTIDE SEQUENCE [LARGE SCALE GENOMIC DNA]</scope>
    <source>
        <strain evidence="5 6">CCFEE 5522</strain>
    </source>
</reference>
<dbReference type="PANTHER" id="PTHR31306">
    <property type="entry name" value="ALPHA-1,6-MANNOSYLTRANSFERASE MNN11-RELATED"/>
    <property type="match status" value="1"/>
</dbReference>
<evidence type="ECO:0000313" key="6">
    <source>
        <dbReference type="Proteomes" id="UP001324427"/>
    </source>
</evidence>
<dbReference type="EMBL" id="JAVFHQ010000093">
    <property type="protein sequence ID" value="KAK4539481.1"/>
    <property type="molecule type" value="Genomic_DNA"/>
</dbReference>
<dbReference type="InterPro" id="IPR008630">
    <property type="entry name" value="Glyco_trans_34"/>
</dbReference>
<name>A0AAV9J459_9PEZI</name>
<proteinExistence type="inferred from homology"/>
<dbReference type="FunFam" id="3.90.550.10:FF:000237">
    <property type="entry name" value="WGS project CABT00000000 data, contig 2.1"/>
    <property type="match status" value="1"/>
</dbReference>
<keyword evidence="3" id="KW-0808">Transferase</keyword>
<evidence type="ECO:0000256" key="1">
    <source>
        <dbReference type="ARBA" id="ARBA00005664"/>
    </source>
</evidence>
<dbReference type="GO" id="GO:0000139">
    <property type="term" value="C:Golgi membrane"/>
    <property type="evidence" value="ECO:0007669"/>
    <property type="project" value="TreeGrafter"/>
</dbReference>
<dbReference type="GO" id="GO:0016757">
    <property type="term" value="F:glycosyltransferase activity"/>
    <property type="evidence" value="ECO:0007669"/>
    <property type="project" value="UniProtKB-KW"/>
</dbReference>
<protein>
    <recommendedName>
        <fullName evidence="7">Glycosyltransferase family 34 protein</fullName>
    </recommendedName>
</protein>
<evidence type="ECO:0000256" key="2">
    <source>
        <dbReference type="ARBA" id="ARBA00022676"/>
    </source>
</evidence>
<dbReference type="PANTHER" id="PTHR31306:SF8">
    <property type="entry name" value="GLYCOSYLTRANSFERASE FAMILY 34 PROTEIN"/>
    <property type="match status" value="1"/>
</dbReference>
<feature type="region of interest" description="Disordered" evidence="4">
    <location>
        <begin position="152"/>
        <end position="187"/>
    </location>
</feature>